<dbReference type="InterPro" id="IPR009075">
    <property type="entry name" value="AcylCo_DH/oxidase_C"/>
</dbReference>
<dbReference type="InterPro" id="IPR037069">
    <property type="entry name" value="AcylCoA_DH/ox_N_sf"/>
</dbReference>
<dbReference type="GO" id="GO:0003995">
    <property type="term" value="F:acyl-CoA dehydrogenase activity"/>
    <property type="evidence" value="ECO:0007669"/>
    <property type="project" value="InterPro"/>
</dbReference>
<keyword evidence="3 6" id="KW-0285">Flavoprotein</keyword>
<comment type="similarity">
    <text evidence="2 6">Belongs to the acyl-CoA dehydrogenase family.</text>
</comment>
<gene>
    <name evidence="9" type="ORF">MORIYA_2639</name>
</gene>
<feature type="domain" description="Acyl-CoA dehydrogenase/oxidase C-terminal" evidence="7">
    <location>
        <begin position="227"/>
        <end position="369"/>
    </location>
</feature>
<evidence type="ECO:0000313" key="9">
    <source>
        <dbReference type="EMBL" id="SQD79115.1"/>
    </source>
</evidence>
<dbReference type="KEGG" id="mya:MORIYA_2639"/>
<dbReference type="Gene3D" id="1.20.140.10">
    <property type="entry name" value="Butyryl-CoA Dehydrogenase, subunit A, domain 3"/>
    <property type="match status" value="1"/>
</dbReference>
<evidence type="ECO:0000259" key="7">
    <source>
        <dbReference type="Pfam" id="PF00441"/>
    </source>
</evidence>
<dbReference type="InterPro" id="IPR036250">
    <property type="entry name" value="AcylCo_DH-like_C"/>
</dbReference>
<name>A0A330LY93_9GAMM</name>
<dbReference type="Pfam" id="PF00441">
    <property type="entry name" value="Acyl-CoA_dh_1"/>
    <property type="match status" value="1"/>
</dbReference>
<dbReference type="PANTHER" id="PTHR48083:SF28">
    <property type="entry name" value="ACYL-COA DEHYDROGENASE FAMILY PROTEIN (AFU_ORTHOLOGUE AFUA_6G10880)-RELATED"/>
    <property type="match status" value="1"/>
</dbReference>
<dbReference type="AlphaFoldDB" id="A0A330LY93"/>
<dbReference type="GO" id="GO:0005737">
    <property type="term" value="C:cytoplasm"/>
    <property type="evidence" value="ECO:0007669"/>
    <property type="project" value="TreeGrafter"/>
</dbReference>
<evidence type="ECO:0000256" key="1">
    <source>
        <dbReference type="ARBA" id="ARBA00001974"/>
    </source>
</evidence>
<dbReference type="GO" id="GO:0050660">
    <property type="term" value="F:flavin adenine dinucleotide binding"/>
    <property type="evidence" value="ECO:0007669"/>
    <property type="project" value="InterPro"/>
</dbReference>
<dbReference type="InterPro" id="IPR050741">
    <property type="entry name" value="Acyl-CoA_dehydrogenase"/>
</dbReference>
<dbReference type="Gene3D" id="2.40.110.10">
    <property type="entry name" value="Butyryl-CoA Dehydrogenase, subunit A, domain 2"/>
    <property type="match status" value="1"/>
</dbReference>
<evidence type="ECO:0000259" key="8">
    <source>
        <dbReference type="Pfam" id="PF02770"/>
    </source>
</evidence>
<evidence type="ECO:0000256" key="2">
    <source>
        <dbReference type="ARBA" id="ARBA00009347"/>
    </source>
</evidence>
<dbReference type="InterPro" id="IPR009100">
    <property type="entry name" value="AcylCoA_DH/oxidase_NM_dom_sf"/>
</dbReference>
<dbReference type="Proteomes" id="UP000250163">
    <property type="component" value="Chromosome MORIYA"/>
</dbReference>
<dbReference type="RefSeq" id="WP_232011623.1">
    <property type="nucleotide sequence ID" value="NZ_LS483250.1"/>
</dbReference>
<evidence type="ECO:0000256" key="5">
    <source>
        <dbReference type="ARBA" id="ARBA00023002"/>
    </source>
</evidence>
<dbReference type="SUPFAM" id="SSF47203">
    <property type="entry name" value="Acyl-CoA dehydrogenase C-terminal domain-like"/>
    <property type="match status" value="1"/>
</dbReference>
<evidence type="ECO:0000256" key="4">
    <source>
        <dbReference type="ARBA" id="ARBA00022827"/>
    </source>
</evidence>
<keyword evidence="5 6" id="KW-0560">Oxidoreductase</keyword>
<organism evidence="9 10">
    <name type="scientific">Moritella yayanosii</name>
    <dbReference type="NCBI Taxonomy" id="69539"/>
    <lineage>
        <taxon>Bacteria</taxon>
        <taxon>Pseudomonadati</taxon>
        <taxon>Pseudomonadota</taxon>
        <taxon>Gammaproteobacteria</taxon>
        <taxon>Alteromonadales</taxon>
        <taxon>Moritellaceae</taxon>
        <taxon>Moritella</taxon>
    </lineage>
</organism>
<dbReference type="InterPro" id="IPR046373">
    <property type="entry name" value="Acyl-CoA_Oxase/DH_mid-dom_sf"/>
</dbReference>
<comment type="cofactor">
    <cofactor evidence="1 6">
        <name>FAD</name>
        <dbReference type="ChEBI" id="CHEBI:57692"/>
    </cofactor>
</comment>
<dbReference type="EMBL" id="LS483250">
    <property type="protein sequence ID" value="SQD79115.1"/>
    <property type="molecule type" value="Genomic_DNA"/>
</dbReference>
<keyword evidence="4 6" id="KW-0274">FAD</keyword>
<dbReference type="Pfam" id="PF02770">
    <property type="entry name" value="Acyl-CoA_dh_M"/>
    <property type="match status" value="1"/>
</dbReference>
<dbReference type="InterPro" id="IPR006091">
    <property type="entry name" value="Acyl-CoA_Oxase/DH_mid-dom"/>
</dbReference>
<keyword evidence="10" id="KW-1185">Reference proteome</keyword>
<proteinExistence type="inferred from homology"/>
<reference evidence="10" key="1">
    <citation type="submission" date="2018-05" db="EMBL/GenBank/DDBJ databases">
        <authorList>
            <person name="Cea G.-C."/>
            <person name="William W."/>
        </authorList>
    </citation>
    <scope>NUCLEOTIDE SEQUENCE [LARGE SCALE GENOMIC DNA]</scope>
    <source>
        <strain evidence="10">DB21MT 5</strain>
    </source>
</reference>
<evidence type="ECO:0000313" key="10">
    <source>
        <dbReference type="Proteomes" id="UP000250163"/>
    </source>
</evidence>
<dbReference type="PANTHER" id="PTHR48083">
    <property type="entry name" value="MEDIUM-CHAIN SPECIFIC ACYL-COA DEHYDROGENASE, MITOCHONDRIAL-RELATED"/>
    <property type="match status" value="1"/>
</dbReference>
<dbReference type="PROSITE" id="PS00072">
    <property type="entry name" value="ACYL_COA_DH_1"/>
    <property type="match status" value="1"/>
</dbReference>
<evidence type="ECO:0000256" key="3">
    <source>
        <dbReference type="ARBA" id="ARBA00022630"/>
    </source>
</evidence>
<dbReference type="InterPro" id="IPR006089">
    <property type="entry name" value="Acyl-CoA_DH_CS"/>
</dbReference>
<evidence type="ECO:0000256" key="6">
    <source>
        <dbReference type="RuleBase" id="RU362125"/>
    </source>
</evidence>
<protein>
    <submittedName>
        <fullName evidence="9">Putative Acyl-CoA dehydrogenase domain protein</fullName>
    </submittedName>
</protein>
<accession>A0A330LY93</accession>
<dbReference type="Gene3D" id="1.10.540.10">
    <property type="entry name" value="Acyl-CoA dehydrogenase/oxidase, N-terminal domain"/>
    <property type="match status" value="1"/>
</dbReference>
<feature type="domain" description="Acyl-CoA oxidase/dehydrogenase middle" evidence="8">
    <location>
        <begin position="115"/>
        <end position="211"/>
    </location>
</feature>
<dbReference type="GO" id="GO:0033539">
    <property type="term" value="P:fatty acid beta-oxidation using acyl-CoA dehydrogenase"/>
    <property type="evidence" value="ECO:0007669"/>
    <property type="project" value="TreeGrafter"/>
</dbReference>
<sequence length="372" mass="41155">MKKSLFEHALTMFARDHIELFIGQWEAQKSYPRSLHQRAAQNRILNLGHDDLDTMFNDVERAALLVATVTKYGSQGLAMGLGSHLVSLSALHQHNKGRFNEVIKDVLAGDKFISLAITEPQAGSDVGAIETVAQLQGETEQFLISGHKRYICGGMRADYFITLAKYKTHSDHEYSFGLFLVEAVIGQVERQIIPCLGWHCLDVSSVTFNQVPATLIADKHASLDTLRGMLKRERINLAVMANAESAELIQHSVKYSKSRQIHGQPLYKKQSILHRLAEMKTRDTVSRSYTKQCIQALRQETLSDAETCIAKNVAVSSLAYISTQAVQILGARGCEIGSVAERSFRDSKILALGGGTTEVMNNIIGKAVLQND</sequence>
<dbReference type="SUPFAM" id="SSF56645">
    <property type="entry name" value="Acyl-CoA dehydrogenase NM domain-like"/>
    <property type="match status" value="1"/>
</dbReference>